<feature type="compositionally biased region" description="Low complexity" evidence="1">
    <location>
        <begin position="1"/>
        <end position="24"/>
    </location>
</feature>
<feature type="non-terminal residue" evidence="2">
    <location>
        <position position="193"/>
    </location>
</feature>
<dbReference type="EMBL" id="LAZR01051393">
    <property type="protein sequence ID" value="KKK85258.1"/>
    <property type="molecule type" value="Genomic_DNA"/>
</dbReference>
<protein>
    <submittedName>
        <fullName evidence="2">Uncharacterized protein</fullName>
    </submittedName>
</protein>
<comment type="caution">
    <text evidence="2">The sequence shown here is derived from an EMBL/GenBank/DDBJ whole genome shotgun (WGS) entry which is preliminary data.</text>
</comment>
<organism evidence="2">
    <name type="scientific">marine sediment metagenome</name>
    <dbReference type="NCBI Taxonomy" id="412755"/>
    <lineage>
        <taxon>unclassified sequences</taxon>
        <taxon>metagenomes</taxon>
        <taxon>ecological metagenomes</taxon>
    </lineage>
</organism>
<gene>
    <name evidence="2" type="ORF">LCGC14_2775130</name>
</gene>
<sequence length="193" mass="19601">MGYAAARRAPAPSRSRPKARAGAAEEVNGSVRRMHAPSPPSPAGTIVAKGARGDETGGAASRPALPEASAPAGTVVGKGVKDIETGEGISRPAPAAAPAPAEGNGDVVAGPVQAVRTVAPAPTTSPATDQRKTQVAMATEALPALGQKFRGGRSQIDAGWADRTFGVARGRRAQDVAGRWMRDWSGDGFWGFD</sequence>
<accession>A0A0F8YUV5</accession>
<proteinExistence type="predicted"/>
<name>A0A0F8YUV5_9ZZZZ</name>
<evidence type="ECO:0000313" key="2">
    <source>
        <dbReference type="EMBL" id="KKK85258.1"/>
    </source>
</evidence>
<feature type="compositionally biased region" description="Low complexity" evidence="1">
    <location>
        <begin position="92"/>
        <end position="101"/>
    </location>
</feature>
<feature type="region of interest" description="Disordered" evidence="1">
    <location>
        <begin position="1"/>
        <end position="107"/>
    </location>
</feature>
<evidence type="ECO:0000256" key="1">
    <source>
        <dbReference type="SAM" id="MobiDB-lite"/>
    </source>
</evidence>
<reference evidence="2" key="1">
    <citation type="journal article" date="2015" name="Nature">
        <title>Complex archaea that bridge the gap between prokaryotes and eukaryotes.</title>
        <authorList>
            <person name="Spang A."/>
            <person name="Saw J.H."/>
            <person name="Jorgensen S.L."/>
            <person name="Zaremba-Niedzwiedzka K."/>
            <person name="Martijn J."/>
            <person name="Lind A.E."/>
            <person name="van Eijk R."/>
            <person name="Schleper C."/>
            <person name="Guy L."/>
            <person name="Ettema T.J."/>
        </authorList>
    </citation>
    <scope>NUCLEOTIDE SEQUENCE</scope>
</reference>
<dbReference type="AlphaFoldDB" id="A0A0F8YUV5"/>